<name>A0A0E4C7J4_9FIRM</name>
<dbReference type="SUPFAM" id="SSF46600">
    <property type="entry name" value="C-terminal UvrC-binding domain of UvrB"/>
    <property type="match status" value="1"/>
</dbReference>
<dbReference type="GO" id="GO:0008270">
    <property type="term" value="F:zinc ion binding"/>
    <property type="evidence" value="ECO:0007669"/>
    <property type="project" value="TreeGrafter"/>
</dbReference>
<sequence length="168" mass="18784">MYCEECKQKPAAVHLTQVFNGNIIQSHLCEECAAKKGGFIFDPGNKFSIPNLLSSIFGSGYNMDLTPVAETPSCPNCGINYKNIRETGKLGCSECYRIYEQELEPTLRRIHGNSQHIGKIPSRGGEKVLLRKQMEDLKAQLQEAVNMEEYEKAAGIRDSIKELETKLA</sequence>
<keyword evidence="3" id="KW-1185">Reference proteome</keyword>
<dbReference type="GO" id="GO:0050897">
    <property type="term" value="F:cobalt ion binding"/>
    <property type="evidence" value="ECO:0007669"/>
    <property type="project" value="TreeGrafter"/>
</dbReference>
<dbReference type="STRING" id="690567.276"/>
<proteinExistence type="predicted"/>
<evidence type="ECO:0000313" key="3">
    <source>
        <dbReference type="Proteomes" id="UP000045545"/>
    </source>
</evidence>
<dbReference type="OrthoDB" id="9788704at2"/>
<dbReference type="AlphaFoldDB" id="A0A0E4C7J4"/>
<dbReference type="PANTHER" id="PTHR38430:SF1">
    <property type="entry name" value="PROTEIN-ARGININE KINASE ACTIVATOR PROTEIN"/>
    <property type="match status" value="1"/>
</dbReference>
<dbReference type="EMBL" id="CGIH01000004">
    <property type="protein sequence ID" value="CFX03491.1"/>
    <property type="molecule type" value="Genomic_DNA"/>
</dbReference>
<protein>
    <submittedName>
        <fullName evidence="2">YacH protein</fullName>
    </submittedName>
</protein>
<dbReference type="Proteomes" id="UP000045545">
    <property type="component" value="Unassembled WGS sequence"/>
</dbReference>
<dbReference type="Gene3D" id="4.10.860.10">
    <property type="entry name" value="UVR domain"/>
    <property type="match status" value="1"/>
</dbReference>
<dbReference type="GO" id="GO:1990169">
    <property type="term" value="P:stress response to copper ion"/>
    <property type="evidence" value="ECO:0007669"/>
    <property type="project" value="TreeGrafter"/>
</dbReference>
<evidence type="ECO:0000259" key="1">
    <source>
        <dbReference type="PROSITE" id="PS50151"/>
    </source>
</evidence>
<evidence type="ECO:0000313" key="2">
    <source>
        <dbReference type="EMBL" id="CFX03491.1"/>
    </source>
</evidence>
<dbReference type="GO" id="GO:1990170">
    <property type="term" value="P:stress response to cadmium ion"/>
    <property type="evidence" value="ECO:0007669"/>
    <property type="project" value="TreeGrafter"/>
</dbReference>
<dbReference type="PANTHER" id="PTHR38430">
    <property type="entry name" value="PROTEIN-ARGININE KINASE ACTIVATOR PROTEIN"/>
    <property type="match status" value="1"/>
</dbReference>
<dbReference type="PROSITE" id="PS50151">
    <property type="entry name" value="UVR"/>
    <property type="match status" value="1"/>
</dbReference>
<dbReference type="PIRSF" id="PIRSF015034">
    <property type="entry name" value="YacH"/>
    <property type="match status" value="1"/>
</dbReference>
<dbReference type="RefSeq" id="WP_046494942.1">
    <property type="nucleotide sequence ID" value="NZ_CGIH01000004.1"/>
</dbReference>
<feature type="domain" description="UVR" evidence="1">
    <location>
        <begin position="131"/>
        <end position="166"/>
    </location>
</feature>
<dbReference type="Pfam" id="PF02151">
    <property type="entry name" value="UVR"/>
    <property type="match status" value="1"/>
</dbReference>
<gene>
    <name evidence="2" type="ORF">276</name>
</gene>
<reference evidence="2 3" key="1">
    <citation type="submission" date="2015-03" db="EMBL/GenBank/DDBJ databases">
        <authorList>
            <person name="Murphy D."/>
        </authorList>
    </citation>
    <scope>NUCLEOTIDE SEQUENCE [LARGE SCALE GENOMIC DNA]</scope>
    <source>
        <strain evidence="2 3">OL-4</strain>
    </source>
</reference>
<dbReference type="InterPro" id="IPR025542">
    <property type="entry name" value="YacH"/>
</dbReference>
<dbReference type="GO" id="GO:0046870">
    <property type="term" value="F:cadmium ion binding"/>
    <property type="evidence" value="ECO:0007669"/>
    <property type="project" value="TreeGrafter"/>
</dbReference>
<dbReference type="InterPro" id="IPR036876">
    <property type="entry name" value="UVR_dom_sf"/>
</dbReference>
<dbReference type="GO" id="GO:0005507">
    <property type="term" value="F:copper ion binding"/>
    <property type="evidence" value="ECO:0007669"/>
    <property type="project" value="TreeGrafter"/>
</dbReference>
<organism evidence="2 3">
    <name type="scientific">Syntrophomonas zehnderi OL-4</name>
    <dbReference type="NCBI Taxonomy" id="690567"/>
    <lineage>
        <taxon>Bacteria</taxon>
        <taxon>Bacillati</taxon>
        <taxon>Bacillota</taxon>
        <taxon>Clostridia</taxon>
        <taxon>Eubacteriales</taxon>
        <taxon>Syntrophomonadaceae</taxon>
        <taxon>Syntrophomonas</taxon>
    </lineage>
</organism>
<accession>A0A0E4C7J4</accession>
<dbReference type="InterPro" id="IPR001943">
    <property type="entry name" value="UVR_dom"/>
</dbReference>